<dbReference type="RefSeq" id="WP_191712080.1">
    <property type="nucleotide sequence ID" value="NZ_JACSPX010000001.1"/>
</dbReference>
<dbReference type="PANTHER" id="PTHR12788:SF10">
    <property type="entry name" value="PROTEIN-TYROSINE SULFOTRANSFERASE"/>
    <property type="match status" value="1"/>
</dbReference>
<dbReference type="InterPro" id="IPR027417">
    <property type="entry name" value="P-loop_NTPase"/>
</dbReference>
<gene>
    <name evidence="2" type="ORF">H9633_03285</name>
</gene>
<sequence>MGLATIDPTRLVFIGGLHRSGTTALGRILADHPAISGFEGTGAKEDEGQHLQQSYLPAAAHGGPGRFARRRRAHLTEDLGDPALARESLLEAWTPHWDLSRPLLVEKSPPNLIMGRYLQAVFPGCSLIMILRHPVVVALSTKKWAKRQSLERLVEHWFIAHDILRADSEHLDRLHLVHYEHLIDQPDQTLRTIAEFIGVDTPLAADRVQSTRSDSYLDRWRDMADGSPLDRLAYRRIIARFGERAAAFGYDIEHPDKPPALTNRTR</sequence>
<evidence type="ECO:0000256" key="1">
    <source>
        <dbReference type="ARBA" id="ARBA00022679"/>
    </source>
</evidence>
<protein>
    <submittedName>
        <fullName evidence="2">Sulfotransferase</fullName>
    </submittedName>
</protein>
<dbReference type="PANTHER" id="PTHR12788">
    <property type="entry name" value="PROTEIN-TYROSINE SULFOTRANSFERASE 2"/>
    <property type="match status" value="1"/>
</dbReference>
<dbReference type="Proteomes" id="UP000611521">
    <property type="component" value="Unassembled WGS sequence"/>
</dbReference>
<dbReference type="SUPFAM" id="SSF52540">
    <property type="entry name" value="P-loop containing nucleoside triphosphate hydrolases"/>
    <property type="match status" value="1"/>
</dbReference>
<evidence type="ECO:0000313" key="3">
    <source>
        <dbReference type="Proteomes" id="UP000611521"/>
    </source>
</evidence>
<accession>A0ABR8W2V4</accession>
<organism evidence="2 3">
    <name type="scientific">Microbacterium commune</name>
    <dbReference type="NCBI Taxonomy" id="2762219"/>
    <lineage>
        <taxon>Bacteria</taxon>
        <taxon>Bacillati</taxon>
        <taxon>Actinomycetota</taxon>
        <taxon>Actinomycetes</taxon>
        <taxon>Micrococcales</taxon>
        <taxon>Microbacteriaceae</taxon>
        <taxon>Microbacterium</taxon>
    </lineage>
</organism>
<dbReference type="Gene3D" id="3.40.50.300">
    <property type="entry name" value="P-loop containing nucleotide triphosphate hydrolases"/>
    <property type="match status" value="1"/>
</dbReference>
<keyword evidence="1" id="KW-0808">Transferase</keyword>
<comment type="caution">
    <text evidence="2">The sequence shown here is derived from an EMBL/GenBank/DDBJ whole genome shotgun (WGS) entry which is preliminary data.</text>
</comment>
<name>A0ABR8W2V4_9MICO</name>
<evidence type="ECO:0000313" key="2">
    <source>
        <dbReference type="EMBL" id="MBD8011323.1"/>
    </source>
</evidence>
<keyword evidence="3" id="KW-1185">Reference proteome</keyword>
<dbReference type="Pfam" id="PF13469">
    <property type="entry name" value="Sulfotransfer_3"/>
    <property type="match status" value="1"/>
</dbReference>
<dbReference type="InterPro" id="IPR026634">
    <property type="entry name" value="TPST-like"/>
</dbReference>
<reference evidence="2 3" key="1">
    <citation type="submission" date="2020-08" db="EMBL/GenBank/DDBJ databases">
        <title>A Genomic Blueprint of the Chicken Gut Microbiome.</title>
        <authorList>
            <person name="Gilroy R."/>
            <person name="Ravi A."/>
            <person name="Getino M."/>
            <person name="Pursley I."/>
            <person name="Horton D.L."/>
            <person name="Alikhan N.-F."/>
            <person name="Baker D."/>
            <person name="Gharbi K."/>
            <person name="Hall N."/>
            <person name="Watson M."/>
            <person name="Adriaenssens E.M."/>
            <person name="Foster-Nyarko E."/>
            <person name="Jarju S."/>
            <person name="Secka A."/>
            <person name="Antonio M."/>
            <person name="Oren A."/>
            <person name="Chaudhuri R."/>
            <person name="La Ragione R.M."/>
            <person name="Hildebrand F."/>
            <person name="Pallen M.J."/>
        </authorList>
    </citation>
    <scope>NUCLEOTIDE SEQUENCE [LARGE SCALE GENOMIC DNA]</scope>
    <source>
        <strain evidence="2 3">Re1</strain>
    </source>
</reference>
<dbReference type="EMBL" id="JACSPX010000001">
    <property type="protein sequence ID" value="MBD8011323.1"/>
    <property type="molecule type" value="Genomic_DNA"/>
</dbReference>
<proteinExistence type="predicted"/>